<feature type="compositionally biased region" description="Polar residues" evidence="1">
    <location>
        <begin position="12"/>
        <end position="23"/>
    </location>
</feature>
<reference evidence="3" key="1">
    <citation type="submission" date="2016-07" db="EMBL/GenBank/DDBJ databases">
        <title>Multiple horizontal gene transfer events from other fungi enriched the ability of initially mycotrophic Trichoderma (Ascomycota) to feed on dead plant biomass.</title>
        <authorList>
            <consortium name="DOE Joint Genome Institute"/>
            <person name="Atanasova L."/>
            <person name="Chenthamara K."/>
            <person name="Zhang J."/>
            <person name="Grujic M."/>
            <person name="Henrissat B."/>
            <person name="Kuo A."/>
            <person name="Aerts A."/>
            <person name="Salamov A."/>
            <person name="Lipzen A."/>
            <person name="Labutti K."/>
            <person name="Barry K."/>
            <person name="Miao Y."/>
            <person name="Rahimi M.J."/>
            <person name="Shen Q."/>
            <person name="Grigoriev I.V."/>
            <person name="Kubicek C.P."/>
            <person name="Druzhinina I.S."/>
        </authorList>
    </citation>
    <scope>NUCLEOTIDE SEQUENCE [LARGE SCALE GENOMIC DNA]</scope>
    <source>
        <strain evidence="3">TUCIM 6016</strain>
    </source>
</reference>
<feature type="region of interest" description="Disordered" evidence="1">
    <location>
        <begin position="1"/>
        <end position="24"/>
    </location>
</feature>
<gene>
    <name evidence="2" type="ORF">BBK36DRAFT_16118</name>
</gene>
<proteinExistence type="predicted"/>
<evidence type="ECO:0000313" key="2">
    <source>
        <dbReference type="EMBL" id="PTB70443.1"/>
    </source>
</evidence>
<sequence>MAPESSGLLLHPSSNRHASSSPRLQWAKTRDTGCLGLLCSGRENGLNIEAADQLEQDSVPKTLVLTRPSSYSSLLSPYWTALQEKASRISQSAFCEGCHWTPRGTSIEPSWDLDEADPPTTRLSYFQGSPLATLHCVFPLPLGQLTGRLMIRRKMLSPMLVHWLYRAVSRQSGQDFGMLVRAATYSSHKARPLPI</sequence>
<evidence type="ECO:0000313" key="3">
    <source>
        <dbReference type="Proteomes" id="UP000241546"/>
    </source>
</evidence>
<evidence type="ECO:0000256" key="1">
    <source>
        <dbReference type="SAM" id="MobiDB-lite"/>
    </source>
</evidence>
<organism evidence="2 3">
    <name type="scientific">Trichoderma citrinoviride</name>
    <dbReference type="NCBI Taxonomy" id="58853"/>
    <lineage>
        <taxon>Eukaryota</taxon>
        <taxon>Fungi</taxon>
        <taxon>Dikarya</taxon>
        <taxon>Ascomycota</taxon>
        <taxon>Pezizomycotina</taxon>
        <taxon>Sordariomycetes</taxon>
        <taxon>Hypocreomycetidae</taxon>
        <taxon>Hypocreales</taxon>
        <taxon>Hypocreaceae</taxon>
        <taxon>Trichoderma</taxon>
    </lineage>
</organism>
<keyword evidence="3" id="KW-1185">Reference proteome</keyword>
<dbReference type="AlphaFoldDB" id="A0A2T4BMA2"/>
<dbReference type="Proteomes" id="UP000241546">
    <property type="component" value="Unassembled WGS sequence"/>
</dbReference>
<dbReference type="RefSeq" id="XP_024753763.1">
    <property type="nucleotide sequence ID" value="XM_024897709.1"/>
</dbReference>
<protein>
    <submittedName>
        <fullName evidence="2">Uncharacterized protein</fullName>
    </submittedName>
</protein>
<dbReference type="GeneID" id="36605827"/>
<dbReference type="EMBL" id="KZ680207">
    <property type="protein sequence ID" value="PTB70443.1"/>
    <property type="molecule type" value="Genomic_DNA"/>
</dbReference>
<accession>A0A2T4BMA2</accession>
<name>A0A2T4BMA2_9HYPO</name>